<sequence>MIRTGSTLRPGGNLGYSLTCPTIQWLLLDVSVRNGVVTVRISRWRLGLTLGALLVAVGLAAPAVTTAAPTAAAQGGTVLRVALTKQVDSVNPFLSITQAGTELGRLMYEFLTTYDAKDQHPVPALAEKWETSQDKLTWTYTIRSGVRWSDGQPLTAKDVAFTFNLMLTNDVARTANGNFVANFDSVSAPDDRTVVIRTKTPQATMLALDVPIVPEHVWSKVTDIAGYTNDTTPVVGNGPFVLTEYRANESIRFKANKDYWRGAPHYDELDFVIYKNADAATQALIKGEVDLINRLGPGQYDSLKNAANVTLNPAKGRRFNELLFNPGAATSTGVPIGDGNPALRDVKVRQALAKAFNLKDIVSKVAGGYAEPGGGLIPPVFVSYHWQPDASQARSFDPAAANRELDAAGYPRGAGGIRQGPDGKPLTLRLLGHNGTAFDEQTAPYIKQWLSDVGVDVTVQLVSDSQVNEITSGGKYDLAFSGWGANPDPDYILSLHTCSQRPNADGKGGTTDSFLCDPQYDALYTQQLAEFDQAKRAELVKQAQQRFYDLAVGVVLDYDNSLEAYRKDRFADFQVQPDPGGVIMAQNGYWGYYSARPVAGAASSGGGNAGPVIGIAAGAVVVLAVLAFLFARRRRATSAERE</sequence>
<protein>
    <submittedName>
        <fullName evidence="7">ABC transporter substrate-binding protein</fullName>
    </submittedName>
</protein>
<dbReference type="EMBL" id="VUOB01000005">
    <property type="protein sequence ID" value="KAA2265829.1"/>
    <property type="molecule type" value="Genomic_DNA"/>
</dbReference>
<comment type="caution">
    <text evidence="7">The sequence shown here is derived from an EMBL/GenBank/DDBJ whole genome shotgun (WGS) entry which is preliminary data.</text>
</comment>
<comment type="similarity">
    <text evidence="2">Belongs to the bacterial solute-binding protein 5 family.</text>
</comment>
<comment type="subcellular location">
    <subcellularLocation>
        <location evidence="1">Cell envelope</location>
    </subcellularLocation>
</comment>
<feature type="transmembrane region" description="Helical" evidence="5">
    <location>
        <begin position="612"/>
        <end position="631"/>
    </location>
</feature>
<evidence type="ECO:0000256" key="1">
    <source>
        <dbReference type="ARBA" id="ARBA00004196"/>
    </source>
</evidence>
<dbReference type="PIRSF" id="PIRSF002741">
    <property type="entry name" value="MppA"/>
    <property type="match status" value="1"/>
</dbReference>
<dbReference type="CDD" id="cd00995">
    <property type="entry name" value="PBP2_NikA_DppA_OppA_like"/>
    <property type="match status" value="1"/>
</dbReference>
<dbReference type="GO" id="GO:1904680">
    <property type="term" value="F:peptide transmembrane transporter activity"/>
    <property type="evidence" value="ECO:0007669"/>
    <property type="project" value="TreeGrafter"/>
</dbReference>
<dbReference type="GO" id="GO:0043190">
    <property type="term" value="C:ATP-binding cassette (ABC) transporter complex"/>
    <property type="evidence" value="ECO:0007669"/>
    <property type="project" value="InterPro"/>
</dbReference>
<name>A0A5B2XSJ2_9PSEU</name>
<dbReference type="GO" id="GO:0042597">
    <property type="term" value="C:periplasmic space"/>
    <property type="evidence" value="ECO:0007669"/>
    <property type="project" value="UniProtKB-ARBA"/>
</dbReference>
<keyword evidence="5" id="KW-0472">Membrane</keyword>
<evidence type="ECO:0000256" key="4">
    <source>
        <dbReference type="ARBA" id="ARBA00022729"/>
    </source>
</evidence>
<keyword evidence="5" id="KW-1133">Transmembrane helix</keyword>
<organism evidence="7 8">
    <name type="scientific">Solihabitans fulvus</name>
    <dbReference type="NCBI Taxonomy" id="1892852"/>
    <lineage>
        <taxon>Bacteria</taxon>
        <taxon>Bacillati</taxon>
        <taxon>Actinomycetota</taxon>
        <taxon>Actinomycetes</taxon>
        <taxon>Pseudonocardiales</taxon>
        <taxon>Pseudonocardiaceae</taxon>
        <taxon>Solihabitans</taxon>
    </lineage>
</organism>
<evidence type="ECO:0000313" key="8">
    <source>
        <dbReference type="Proteomes" id="UP000323454"/>
    </source>
</evidence>
<dbReference type="PANTHER" id="PTHR30290:SF10">
    <property type="entry name" value="PERIPLASMIC OLIGOPEPTIDE-BINDING PROTEIN-RELATED"/>
    <property type="match status" value="1"/>
</dbReference>
<proteinExistence type="inferred from homology"/>
<reference evidence="7 8" key="2">
    <citation type="submission" date="2019-09" db="EMBL/GenBank/DDBJ databases">
        <authorList>
            <person name="Jin C."/>
        </authorList>
    </citation>
    <scope>NUCLEOTIDE SEQUENCE [LARGE SCALE GENOMIC DNA]</scope>
    <source>
        <strain evidence="7 8">AN110305</strain>
    </source>
</reference>
<dbReference type="Pfam" id="PF00496">
    <property type="entry name" value="SBP_bac_5"/>
    <property type="match status" value="1"/>
</dbReference>
<dbReference type="InterPro" id="IPR030678">
    <property type="entry name" value="Peptide/Ni-bd"/>
</dbReference>
<dbReference type="GO" id="GO:0015833">
    <property type="term" value="P:peptide transport"/>
    <property type="evidence" value="ECO:0007669"/>
    <property type="project" value="TreeGrafter"/>
</dbReference>
<evidence type="ECO:0000256" key="2">
    <source>
        <dbReference type="ARBA" id="ARBA00005695"/>
    </source>
</evidence>
<reference evidence="7 8" key="1">
    <citation type="submission" date="2019-09" db="EMBL/GenBank/DDBJ databases">
        <title>Goodfellowia gen. nov., a new genus of the Pseudonocardineae related to Actinoalloteichus, containing Goodfellowia coeruleoviolacea gen. nov., comb. nov. gen. nov., comb. nov.</title>
        <authorList>
            <person name="Labeda D."/>
        </authorList>
    </citation>
    <scope>NUCLEOTIDE SEQUENCE [LARGE SCALE GENOMIC DNA]</scope>
    <source>
        <strain evidence="7 8">AN110305</strain>
    </source>
</reference>
<accession>A0A5B2XSJ2</accession>
<keyword evidence="5" id="KW-0812">Transmembrane</keyword>
<dbReference type="PANTHER" id="PTHR30290">
    <property type="entry name" value="PERIPLASMIC BINDING COMPONENT OF ABC TRANSPORTER"/>
    <property type="match status" value="1"/>
</dbReference>
<gene>
    <name evidence="7" type="ORF">F0L68_03600</name>
</gene>
<keyword evidence="3" id="KW-0813">Transport</keyword>
<keyword evidence="8" id="KW-1185">Reference proteome</keyword>
<dbReference type="Proteomes" id="UP000323454">
    <property type="component" value="Unassembled WGS sequence"/>
</dbReference>
<dbReference type="GO" id="GO:0030313">
    <property type="term" value="C:cell envelope"/>
    <property type="evidence" value="ECO:0007669"/>
    <property type="project" value="UniProtKB-SubCell"/>
</dbReference>
<dbReference type="SUPFAM" id="SSF53850">
    <property type="entry name" value="Periplasmic binding protein-like II"/>
    <property type="match status" value="1"/>
</dbReference>
<evidence type="ECO:0000256" key="3">
    <source>
        <dbReference type="ARBA" id="ARBA00022448"/>
    </source>
</evidence>
<dbReference type="OrthoDB" id="9046151at2"/>
<evidence type="ECO:0000256" key="5">
    <source>
        <dbReference type="SAM" id="Phobius"/>
    </source>
</evidence>
<dbReference type="InterPro" id="IPR039424">
    <property type="entry name" value="SBP_5"/>
</dbReference>
<dbReference type="InterPro" id="IPR000914">
    <property type="entry name" value="SBP_5_dom"/>
</dbReference>
<evidence type="ECO:0000259" key="6">
    <source>
        <dbReference type="Pfam" id="PF00496"/>
    </source>
</evidence>
<feature type="domain" description="Solute-binding protein family 5" evidence="6">
    <location>
        <begin position="121"/>
        <end position="497"/>
    </location>
</feature>
<feature type="transmembrane region" description="Helical" evidence="5">
    <location>
        <begin position="46"/>
        <end position="64"/>
    </location>
</feature>
<dbReference type="Gene3D" id="3.10.105.10">
    <property type="entry name" value="Dipeptide-binding Protein, Domain 3"/>
    <property type="match status" value="1"/>
</dbReference>
<keyword evidence="4" id="KW-0732">Signal</keyword>
<evidence type="ECO:0000313" key="7">
    <source>
        <dbReference type="EMBL" id="KAA2265829.1"/>
    </source>
</evidence>
<dbReference type="Gene3D" id="3.40.190.10">
    <property type="entry name" value="Periplasmic binding protein-like II"/>
    <property type="match status" value="1"/>
</dbReference>
<dbReference type="AlphaFoldDB" id="A0A5B2XSJ2"/>